<dbReference type="Proteomes" id="UP000027936">
    <property type="component" value="Unassembled WGS sequence"/>
</dbReference>
<dbReference type="Gene3D" id="3.20.20.140">
    <property type="entry name" value="Metal-dependent hydrolases"/>
    <property type="match status" value="1"/>
</dbReference>
<evidence type="ECO:0000313" key="7">
    <source>
        <dbReference type="Proteomes" id="UP000027936"/>
    </source>
</evidence>
<dbReference type="EC" id="3.1.3.48" evidence="5"/>
<evidence type="ECO:0000256" key="3">
    <source>
        <dbReference type="ARBA" id="ARBA00022912"/>
    </source>
</evidence>
<dbReference type="EMBL" id="JJRY01000005">
    <property type="protein sequence ID" value="KEF38862.1"/>
    <property type="molecule type" value="Genomic_DNA"/>
</dbReference>
<dbReference type="AlphaFoldDB" id="A0A072NNM2"/>
<dbReference type="GO" id="GO:0030145">
    <property type="term" value="F:manganese ion binding"/>
    <property type="evidence" value="ECO:0007669"/>
    <property type="project" value="UniProtKB-UniRule"/>
</dbReference>
<keyword evidence="2 5" id="KW-0378">Hydrolase</keyword>
<organism evidence="6 7">
    <name type="scientific">Schinkia azotoformans MEV2011</name>
    <dbReference type="NCBI Taxonomy" id="1348973"/>
    <lineage>
        <taxon>Bacteria</taxon>
        <taxon>Bacillati</taxon>
        <taxon>Bacillota</taxon>
        <taxon>Bacilli</taxon>
        <taxon>Bacillales</taxon>
        <taxon>Bacillaceae</taxon>
        <taxon>Calidifontibacillus/Schinkia group</taxon>
        <taxon>Schinkia</taxon>
    </lineage>
</organism>
<evidence type="ECO:0000256" key="1">
    <source>
        <dbReference type="ARBA" id="ARBA00005750"/>
    </source>
</evidence>
<comment type="catalytic activity">
    <reaction evidence="4 5">
        <text>O-phospho-L-tyrosyl-[protein] + H2O = L-tyrosyl-[protein] + phosphate</text>
        <dbReference type="Rhea" id="RHEA:10684"/>
        <dbReference type="Rhea" id="RHEA-COMP:10136"/>
        <dbReference type="Rhea" id="RHEA-COMP:20101"/>
        <dbReference type="ChEBI" id="CHEBI:15377"/>
        <dbReference type="ChEBI" id="CHEBI:43474"/>
        <dbReference type="ChEBI" id="CHEBI:46858"/>
        <dbReference type="ChEBI" id="CHEBI:61978"/>
        <dbReference type="EC" id="3.1.3.48"/>
    </reaction>
</comment>
<comment type="similarity">
    <text evidence="1 5">Belongs to the metallo-dependent hydrolases superfamily. CpsB/CapC family.</text>
</comment>
<dbReference type="GO" id="GO:0004725">
    <property type="term" value="F:protein tyrosine phosphatase activity"/>
    <property type="evidence" value="ECO:0007669"/>
    <property type="project" value="UniProtKB-UniRule"/>
</dbReference>
<dbReference type="SUPFAM" id="SSF51556">
    <property type="entry name" value="Metallo-dependent hydrolases"/>
    <property type="match status" value="1"/>
</dbReference>
<dbReference type="PATRIC" id="fig|1348973.3.peg.1638"/>
<keyword evidence="3 5" id="KW-0904">Protein phosphatase</keyword>
<dbReference type="Pfam" id="PF19567">
    <property type="entry name" value="CpsB_CapC"/>
    <property type="match status" value="1"/>
</dbReference>
<dbReference type="PIRSF" id="PIRSF016557">
    <property type="entry name" value="Caps_synth_CpsB"/>
    <property type="match status" value="1"/>
</dbReference>
<comment type="caution">
    <text evidence="6">The sequence shown here is derived from an EMBL/GenBank/DDBJ whole genome shotgun (WGS) entry which is preliminary data.</text>
</comment>
<dbReference type="GO" id="GO:0045227">
    <property type="term" value="P:capsule polysaccharide biosynthetic process"/>
    <property type="evidence" value="ECO:0007669"/>
    <property type="project" value="UniProtKB-UniPathway"/>
</dbReference>
<evidence type="ECO:0000313" key="6">
    <source>
        <dbReference type="EMBL" id="KEF38862.1"/>
    </source>
</evidence>
<dbReference type="PANTHER" id="PTHR39181">
    <property type="entry name" value="TYROSINE-PROTEIN PHOSPHATASE YWQE"/>
    <property type="match status" value="1"/>
</dbReference>
<evidence type="ECO:0000256" key="5">
    <source>
        <dbReference type="PIRNR" id="PIRNR016557"/>
    </source>
</evidence>
<dbReference type="InterPro" id="IPR016667">
    <property type="entry name" value="Caps_polysacc_synth_CpsB/CapC"/>
</dbReference>
<accession>A0A072NNM2</accession>
<evidence type="ECO:0000256" key="2">
    <source>
        <dbReference type="ARBA" id="ARBA00022801"/>
    </source>
</evidence>
<dbReference type="PANTHER" id="PTHR39181:SF1">
    <property type="entry name" value="TYROSINE-PROTEIN PHOSPHATASE YWQE"/>
    <property type="match status" value="1"/>
</dbReference>
<protein>
    <recommendedName>
        <fullName evidence="5">Tyrosine-protein phosphatase</fullName>
        <ecNumber evidence="5">3.1.3.48</ecNumber>
    </recommendedName>
</protein>
<dbReference type="InterPro" id="IPR032466">
    <property type="entry name" value="Metal_Hydrolase"/>
</dbReference>
<reference evidence="6 7" key="1">
    <citation type="submission" date="2014-04" db="EMBL/GenBank/DDBJ databases">
        <title>Draft genome sequence of Bacillus azotoformans MEV2011, a (co-) denitrifying strain unable to grow in the presence of oxygen.</title>
        <authorList>
            <person name="Nielsen M."/>
            <person name="Schreiber L."/>
            <person name="Finster K."/>
            <person name="Schramm A."/>
        </authorList>
    </citation>
    <scope>NUCLEOTIDE SEQUENCE [LARGE SCALE GENOMIC DNA]</scope>
    <source>
        <strain evidence="6 7">MEV2011</strain>
    </source>
</reference>
<dbReference type="UniPathway" id="UPA00934"/>
<proteinExistence type="inferred from homology"/>
<evidence type="ECO:0000256" key="4">
    <source>
        <dbReference type="ARBA" id="ARBA00051722"/>
    </source>
</evidence>
<sequence>MMIDLHCHILPNIDDGPKTIEASLEMARHAAETGIKTIIATPHHKNGSYENPKQTIIQNVQTYNDRLKAEGIDIVVLPGQENRIFGEISEDYDAGMLQTIADTSYILIELPSSHVPRYTGRLLFDLQVKGLKPIIVHPERNSEIISHPDTLYHLVEKGILTQVTASSATGHFGKKIQKFTFELIEAQMAHFIASDAHNVTSRSFKLREAYEVVEKEYGIEARFYFQENAELVVRNQTVYAGQPERIKKKKFLGIF</sequence>
<name>A0A072NNM2_SCHAZ</name>
<gene>
    <name evidence="6" type="ORF">M670_01677</name>
</gene>